<dbReference type="AlphaFoldDB" id="A0A0F8X8K9"/>
<evidence type="ECO:0000256" key="3">
    <source>
        <dbReference type="ARBA" id="ARBA00022448"/>
    </source>
</evidence>
<dbReference type="PANTHER" id="PTHR42929:SF5">
    <property type="entry name" value="ABC TRANSPORTER PERMEASE PROTEIN"/>
    <property type="match status" value="1"/>
</dbReference>
<dbReference type="GO" id="GO:0055085">
    <property type="term" value="P:transmembrane transport"/>
    <property type="evidence" value="ECO:0007669"/>
    <property type="project" value="InterPro"/>
</dbReference>
<evidence type="ECO:0000259" key="9">
    <source>
        <dbReference type="PROSITE" id="PS50928"/>
    </source>
</evidence>
<keyword evidence="7 8" id="KW-0472">Membrane</keyword>
<protein>
    <recommendedName>
        <fullName evidence="9">ABC transmembrane type-1 domain-containing protein</fullName>
    </recommendedName>
</protein>
<dbReference type="CDD" id="cd06261">
    <property type="entry name" value="TM_PBP2"/>
    <property type="match status" value="1"/>
</dbReference>
<feature type="domain" description="ABC transmembrane type-1" evidence="9">
    <location>
        <begin position="13"/>
        <end position="219"/>
    </location>
</feature>
<proteinExistence type="inferred from homology"/>
<evidence type="ECO:0000256" key="1">
    <source>
        <dbReference type="ARBA" id="ARBA00004651"/>
    </source>
</evidence>
<dbReference type="PROSITE" id="PS50928">
    <property type="entry name" value="ABC_TM1"/>
    <property type="match status" value="1"/>
</dbReference>
<evidence type="ECO:0000256" key="2">
    <source>
        <dbReference type="ARBA" id="ARBA00007069"/>
    </source>
</evidence>
<accession>A0A0F8X8K9</accession>
<feature type="transmembrane region" description="Helical" evidence="8">
    <location>
        <begin position="304"/>
        <end position="327"/>
    </location>
</feature>
<feature type="transmembrane region" description="Helical" evidence="8">
    <location>
        <begin position="70"/>
        <end position="87"/>
    </location>
</feature>
<feature type="non-terminal residue" evidence="10">
    <location>
        <position position="1"/>
    </location>
</feature>
<evidence type="ECO:0000256" key="4">
    <source>
        <dbReference type="ARBA" id="ARBA00022475"/>
    </source>
</evidence>
<evidence type="ECO:0000256" key="7">
    <source>
        <dbReference type="ARBA" id="ARBA00023136"/>
    </source>
</evidence>
<dbReference type="EMBL" id="LAZR01064558">
    <property type="protein sequence ID" value="KKK57295.1"/>
    <property type="molecule type" value="Genomic_DNA"/>
</dbReference>
<feature type="transmembrane region" description="Helical" evidence="8">
    <location>
        <begin position="99"/>
        <end position="121"/>
    </location>
</feature>
<keyword evidence="3" id="KW-0813">Transport</keyword>
<feature type="transmembrane region" description="Helical" evidence="8">
    <location>
        <begin position="142"/>
        <end position="164"/>
    </location>
</feature>
<evidence type="ECO:0000256" key="5">
    <source>
        <dbReference type="ARBA" id="ARBA00022692"/>
    </source>
</evidence>
<feature type="transmembrane region" description="Helical" evidence="8">
    <location>
        <begin position="198"/>
        <end position="219"/>
    </location>
</feature>
<dbReference type="GO" id="GO:0005886">
    <property type="term" value="C:plasma membrane"/>
    <property type="evidence" value="ECO:0007669"/>
    <property type="project" value="UniProtKB-SubCell"/>
</dbReference>
<comment type="subcellular location">
    <subcellularLocation>
        <location evidence="1">Cell membrane</location>
        <topology evidence="1">Multi-pass membrane protein</topology>
    </subcellularLocation>
</comment>
<organism evidence="10">
    <name type="scientific">marine sediment metagenome</name>
    <dbReference type="NCBI Taxonomy" id="412755"/>
    <lineage>
        <taxon>unclassified sequences</taxon>
        <taxon>metagenomes</taxon>
        <taxon>ecological metagenomes</taxon>
    </lineage>
</organism>
<comment type="caution">
    <text evidence="10">The sequence shown here is derived from an EMBL/GenBank/DDBJ whole genome shotgun (WGS) entry which is preliminary data.</text>
</comment>
<feature type="transmembrane region" description="Helical" evidence="8">
    <location>
        <begin position="44"/>
        <end position="63"/>
    </location>
</feature>
<dbReference type="PANTHER" id="PTHR42929">
    <property type="entry name" value="INNER MEMBRANE ABC TRANSPORTER PERMEASE PROTEIN YDCU-RELATED-RELATED"/>
    <property type="match status" value="1"/>
</dbReference>
<name>A0A0F8X8K9_9ZZZZ</name>
<keyword evidence="4" id="KW-1003">Cell membrane</keyword>
<dbReference type="Pfam" id="PF00528">
    <property type="entry name" value="BPD_transp_1"/>
    <property type="match status" value="1"/>
</dbReference>
<dbReference type="InterPro" id="IPR000515">
    <property type="entry name" value="MetI-like"/>
</dbReference>
<evidence type="ECO:0000313" key="10">
    <source>
        <dbReference type="EMBL" id="KKK57295.1"/>
    </source>
</evidence>
<feature type="transmembrane region" description="Helical" evidence="8">
    <location>
        <begin position="12"/>
        <end position="38"/>
    </location>
</feature>
<sequence length="353" mass="40514">LTLIKHPVYIKVFLNTLEISISVTLICILFGYPIAYYLSDAKSNWATILLISVLLPFWISVLVRTYSWMIILGRYGVVNDILMLLGWTSNPLKLMYNRFGVYVGMVYVMLPFAILPMLSVMQGIDRNLIRAADNLGSTPWQSFWHVFFPLSIPGVGAALLLTFIRSTGFFVTPALMGGPRETMIAISIQTQLEEVINWGFASALSVVLLIIVLFLFFIYNHFLGIDLLWGDSQKSRIKFNKAESTPKKMGLLSRFRALLWNESWLSFKERLLWRVQDVIAEIRQNISRISPRIFQKINWNKTGLSMMCALVFLFLIIPVIIVVPIAFSNDVYLQFPPKEWGFELLKNFFLSES</sequence>
<dbReference type="InterPro" id="IPR035906">
    <property type="entry name" value="MetI-like_sf"/>
</dbReference>
<feature type="non-terminal residue" evidence="10">
    <location>
        <position position="353"/>
    </location>
</feature>
<dbReference type="SUPFAM" id="SSF161098">
    <property type="entry name" value="MetI-like"/>
    <property type="match status" value="1"/>
</dbReference>
<keyword evidence="6 8" id="KW-1133">Transmembrane helix</keyword>
<evidence type="ECO:0000256" key="8">
    <source>
        <dbReference type="SAM" id="Phobius"/>
    </source>
</evidence>
<gene>
    <name evidence="10" type="ORF">LCGC14_3055900</name>
</gene>
<keyword evidence="5 8" id="KW-0812">Transmembrane</keyword>
<comment type="similarity">
    <text evidence="2">Belongs to the binding-protein-dependent transport system permease family. CysTW subfamily.</text>
</comment>
<reference evidence="10" key="1">
    <citation type="journal article" date="2015" name="Nature">
        <title>Complex archaea that bridge the gap between prokaryotes and eukaryotes.</title>
        <authorList>
            <person name="Spang A."/>
            <person name="Saw J.H."/>
            <person name="Jorgensen S.L."/>
            <person name="Zaremba-Niedzwiedzka K."/>
            <person name="Martijn J."/>
            <person name="Lind A.E."/>
            <person name="van Eijk R."/>
            <person name="Schleper C."/>
            <person name="Guy L."/>
            <person name="Ettema T.J."/>
        </authorList>
    </citation>
    <scope>NUCLEOTIDE SEQUENCE</scope>
</reference>
<evidence type="ECO:0000256" key="6">
    <source>
        <dbReference type="ARBA" id="ARBA00022989"/>
    </source>
</evidence>
<dbReference type="Gene3D" id="1.10.3720.10">
    <property type="entry name" value="MetI-like"/>
    <property type="match status" value="1"/>
</dbReference>